<dbReference type="PRINTS" id="PR00120">
    <property type="entry name" value="HATPASE"/>
</dbReference>
<gene>
    <name evidence="10" type="ORF">METUNv1_00496</name>
</gene>
<dbReference type="SFLD" id="SFLDF00027">
    <property type="entry name" value="p-type_atpase"/>
    <property type="match status" value="1"/>
</dbReference>
<accession>F5R860</accession>
<sequence length="834" mass="88099">MNGSQGEGGLSQAEVAARRARDGWNEIAAEKPHTLLATVLEVVREPMFLLLLGAGTIYLLMGDLHEALVLLGFVMLIIAVTVFQERRTEHALAALRDLSSPRALVIRDGVVQRIAGREVVCGDLLLLTEGDRVPADGVMLSANDFAVDESMLSGESEPVSKLPVAGGEPLRVYSGTLVVRGRATVEVSAVGEATELGRIGKSLAGTGSGPSPLQRELGRLARRLAVVGITLCVLLAVAYATLRGGWLEGVLYGITLAMSILPQEFPVILIVFLAFGARRIAARKVLTRRLAAIETLGQTTVLCTDKTGTLTRNRMEVAALAVGDEVLMLGGGVKLDALPETYHRLLEYAVLASETDPHDPMEQAFLRLAGDHLANTEHLHPDWQLAREYELSSDLLAMSHLWRAPDRSHQEVAAKGAPEAIADLCHLSPEALARVSARAAELADRGLRVLAVAHASHPGDSAWPDIQHDFAFRFIGLIGLADPLRADVPAAVAECRAAGVRIVMITGDHPRTARAIAAQAGIDGGRVLTGPELAAMDDATFRREVAACCVFARVSPQQKLDIVEALKARGDIVAMTGDGVNDAPALKAAHIGIAMGRRGTDVAREAADLVLVEDDFASIVEAIRLGRRIFRNLRHAMIYTLAVHVPIIALVGAPVLFGLPVLLAPVHIAFLELVIDPTCSIVFEADEADAGLMREPPRPRGAVLLPPARLALSLLYGAVVSLLLVALHVALLRSGQPADAARSAVFVALVASGIALVFVARTPGTGGTARNRVALAVIGGTLAALLAVTVLPAPAAWFGFAPLPAGHWLAACAAGLATLLPLYAVRRLARPLTA</sequence>
<dbReference type="NCBIfam" id="TIGR01494">
    <property type="entry name" value="ATPase_P-type"/>
    <property type="match status" value="2"/>
</dbReference>
<feature type="domain" description="Cation-transporting P-type ATPase N-terminal" evidence="9">
    <location>
        <begin position="2"/>
        <end position="63"/>
    </location>
</feature>
<dbReference type="Gene3D" id="2.70.150.10">
    <property type="entry name" value="Calcium-transporting ATPase, cytoplasmic transduction domain A"/>
    <property type="match status" value="1"/>
</dbReference>
<dbReference type="InterPro" id="IPR023299">
    <property type="entry name" value="ATPase_P-typ_cyto_dom_N"/>
</dbReference>
<evidence type="ECO:0000256" key="5">
    <source>
        <dbReference type="ARBA" id="ARBA00022967"/>
    </source>
</evidence>
<evidence type="ECO:0000256" key="3">
    <source>
        <dbReference type="ARBA" id="ARBA00022741"/>
    </source>
</evidence>
<dbReference type="EMBL" id="AFHG01000029">
    <property type="protein sequence ID" value="EGK73318.1"/>
    <property type="molecule type" value="Genomic_DNA"/>
</dbReference>
<dbReference type="GO" id="GO:0016020">
    <property type="term" value="C:membrane"/>
    <property type="evidence" value="ECO:0007669"/>
    <property type="project" value="UniProtKB-SubCell"/>
</dbReference>
<dbReference type="Pfam" id="PF00702">
    <property type="entry name" value="Hydrolase"/>
    <property type="match status" value="1"/>
</dbReference>
<evidence type="ECO:0000313" key="11">
    <source>
        <dbReference type="Proteomes" id="UP000005019"/>
    </source>
</evidence>
<dbReference type="InterPro" id="IPR001757">
    <property type="entry name" value="P_typ_ATPase"/>
</dbReference>
<dbReference type="eggNOG" id="COG0474">
    <property type="taxonomic scope" value="Bacteria"/>
</dbReference>
<dbReference type="PRINTS" id="PR00119">
    <property type="entry name" value="CATATPASE"/>
</dbReference>
<dbReference type="RefSeq" id="WP_008058477.1">
    <property type="nucleotide sequence ID" value="NZ_AFHG01000029.1"/>
</dbReference>
<evidence type="ECO:0000259" key="9">
    <source>
        <dbReference type="SMART" id="SM00831"/>
    </source>
</evidence>
<dbReference type="InterPro" id="IPR036412">
    <property type="entry name" value="HAD-like_sf"/>
</dbReference>
<feature type="transmembrane region" description="Helical" evidence="8">
    <location>
        <begin position="663"/>
        <end position="683"/>
    </location>
</feature>
<keyword evidence="7 8" id="KW-0472">Membrane</keyword>
<evidence type="ECO:0000256" key="6">
    <source>
        <dbReference type="ARBA" id="ARBA00022989"/>
    </source>
</evidence>
<evidence type="ECO:0000256" key="7">
    <source>
        <dbReference type="ARBA" id="ARBA00023136"/>
    </source>
</evidence>
<dbReference type="InterPro" id="IPR059000">
    <property type="entry name" value="ATPase_P-type_domA"/>
</dbReference>
<evidence type="ECO:0000256" key="8">
    <source>
        <dbReference type="SAM" id="Phobius"/>
    </source>
</evidence>
<keyword evidence="6 8" id="KW-1133">Transmembrane helix</keyword>
<evidence type="ECO:0000313" key="10">
    <source>
        <dbReference type="EMBL" id="EGK73318.1"/>
    </source>
</evidence>
<organism evidence="10 11">
    <name type="scientific">Methyloversatilis universalis (strain ATCC BAA-1314 / DSM 25237 / JCM 13912 / CCUG 52030 / FAM5)</name>
    <dbReference type="NCBI Taxonomy" id="1000565"/>
    <lineage>
        <taxon>Bacteria</taxon>
        <taxon>Pseudomonadati</taxon>
        <taxon>Pseudomonadota</taxon>
        <taxon>Betaproteobacteria</taxon>
        <taxon>Nitrosomonadales</taxon>
        <taxon>Sterolibacteriaceae</taxon>
        <taxon>Methyloversatilis</taxon>
    </lineage>
</organism>
<dbReference type="SUPFAM" id="SSF56784">
    <property type="entry name" value="HAD-like"/>
    <property type="match status" value="1"/>
</dbReference>
<dbReference type="SUPFAM" id="SSF81653">
    <property type="entry name" value="Calcium ATPase, transduction domain A"/>
    <property type="match status" value="1"/>
</dbReference>
<protein>
    <submittedName>
        <fullName evidence="10">Cation-transporting ATPase</fullName>
    </submittedName>
</protein>
<dbReference type="SUPFAM" id="SSF81660">
    <property type="entry name" value="Metal cation-transporting ATPase, ATP-binding domain N"/>
    <property type="match status" value="1"/>
</dbReference>
<dbReference type="Gene3D" id="3.40.50.1000">
    <property type="entry name" value="HAD superfamily/HAD-like"/>
    <property type="match status" value="2"/>
</dbReference>
<dbReference type="InterPro" id="IPR023214">
    <property type="entry name" value="HAD_sf"/>
</dbReference>
<feature type="transmembrane region" description="Helical" evidence="8">
    <location>
        <begin position="704"/>
        <end position="731"/>
    </location>
</feature>
<dbReference type="InterPro" id="IPR023298">
    <property type="entry name" value="ATPase_P-typ_TM_dom_sf"/>
</dbReference>
<dbReference type="Gene3D" id="1.20.1110.10">
    <property type="entry name" value="Calcium-transporting ATPase, transmembrane domain"/>
    <property type="match status" value="2"/>
</dbReference>
<dbReference type="SUPFAM" id="SSF81665">
    <property type="entry name" value="Calcium ATPase, transmembrane domain M"/>
    <property type="match status" value="1"/>
</dbReference>
<feature type="transmembrane region" description="Helical" evidence="8">
    <location>
        <begin position="805"/>
        <end position="825"/>
    </location>
</feature>
<dbReference type="PROSITE" id="PS00154">
    <property type="entry name" value="ATPASE_E1_E2"/>
    <property type="match status" value="1"/>
</dbReference>
<feature type="transmembrane region" description="Helical" evidence="8">
    <location>
        <begin position="67"/>
        <end position="83"/>
    </location>
</feature>
<dbReference type="GO" id="GO:0015662">
    <property type="term" value="F:P-type ion transporter activity"/>
    <property type="evidence" value="ECO:0007669"/>
    <property type="project" value="UniProtKB-ARBA"/>
</dbReference>
<dbReference type="InterPro" id="IPR044492">
    <property type="entry name" value="P_typ_ATPase_HD_dom"/>
</dbReference>
<comment type="caution">
    <text evidence="10">The sequence shown here is derived from an EMBL/GenBank/DDBJ whole genome shotgun (WGS) entry which is preliminary data.</text>
</comment>
<dbReference type="Pfam" id="PF00689">
    <property type="entry name" value="Cation_ATPase_C"/>
    <property type="match status" value="1"/>
</dbReference>
<dbReference type="AlphaFoldDB" id="F5R860"/>
<dbReference type="InterPro" id="IPR008250">
    <property type="entry name" value="ATPase_P-typ_transduc_dom_A_sf"/>
</dbReference>
<dbReference type="InterPro" id="IPR004014">
    <property type="entry name" value="ATPase_P-typ_cation-transptr_N"/>
</dbReference>
<keyword evidence="5" id="KW-1278">Translocase</keyword>
<dbReference type="Proteomes" id="UP000005019">
    <property type="component" value="Unassembled WGS sequence"/>
</dbReference>
<dbReference type="Pfam" id="PF00122">
    <property type="entry name" value="E1-E2_ATPase"/>
    <property type="match status" value="1"/>
</dbReference>
<evidence type="ECO:0000256" key="4">
    <source>
        <dbReference type="ARBA" id="ARBA00022840"/>
    </source>
</evidence>
<feature type="transmembrane region" description="Helical" evidence="8">
    <location>
        <begin position="636"/>
        <end position="657"/>
    </location>
</feature>
<comment type="subcellular location">
    <subcellularLocation>
        <location evidence="1">Membrane</location>
        <topology evidence="1">Multi-pass membrane protein</topology>
    </subcellularLocation>
</comment>
<dbReference type="SFLD" id="SFLDG00002">
    <property type="entry name" value="C1.7:_P-type_atpase_like"/>
    <property type="match status" value="1"/>
</dbReference>
<dbReference type="SFLD" id="SFLDS00003">
    <property type="entry name" value="Haloacid_Dehalogenase"/>
    <property type="match status" value="1"/>
</dbReference>
<dbReference type="InterPro" id="IPR018303">
    <property type="entry name" value="ATPase_P-typ_P_site"/>
</dbReference>
<keyword evidence="3" id="KW-0547">Nucleotide-binding</keyword>
<feature type="transmembrane region" description="Helical" evidence="8">
    <location>
        <begin position="254"/>
        <end position="275"/>
    </location>
</feature>
<dbReference type="InterPro" id="IPR006068">
    <property type="entry name" value="ATPase_P-typ_cation-transptr_C"/>
</dbReference>
<feature type="transmembrane region" description="Helical" evidence="8">
    <location>
        <begin position="224"/>
        <end position="242"/>
    </location>
</feature>
<dbReference type="GO" id="GO:0016887">
    <property type="term" value="F:ATP hydrolysis activity"/>
    <property type="evidence" value="ECO:0007669"/>
    <property type="project" value="InterPro"/>
</dbReference>
<proteinExistence type="predicted"/>
<dbReference type="PANTHER" id="PTHR42861">
    <property type="entry name" value="CALCIUM-TRANSPORTING ATPASE"/>
    <property type="match status" value="1"/>
</dbReference>
<feature type="transmembrane region" description="Helical" evidence="8">
    <location>
        <begin position="773"/>
        <end position="793"/>
    </location>
</feature>
<evidence type="ECO:0000256" key="1">
    <source>
        <dbReference type="ARBA" id="ARBA00004141"/>
    </source>
</evidence>
<dbReference type="GO" id="GO:0005524">
    <property type="term" value="F:ATP binding"/>
    <property type="evidence" value="ECO:0007669"/>
    <property type="project" value="UniProtKB-KW"/>
</dbReference>
<dbReference type="Gene3D" id="3.40.1110.10">
    <property type="entry name" value="Calcium-transporting ATPase, cytoplasmic domain N"/>
    <property type="match status" value="2"/>
</dbReference>
<name>F5R860_METUF</name>
<dbReference type="Pfam" id="PF00690">
    <property type="entry name" value="Cation_ATPase_N"/>
    <property type="match status" value="1"/>
</dbReference>
<keyword evidence="2 8" id="KW-0812">Transmembrane</keyword>
<keyword evidence="4" id="KW-0067">ATP-binding</keyword>
<dbReference type="SMART" id="SM00831">
    <property type="entry name" value="Cation_ATPase_N"/>
    <property type="match status" value="1"/>
</dbReference>
<reference evidence="10 11" key="1">
    <citation type="journal article" date="2011" name="J. Bacteriol.">
        <title>Genome sequence of Methyloversatilis universalis FAM5T, a methylotrophic representative of the order Rhodocyclales.</title>
        <authorList>
            <person name="Kittichotirat W."/>
            <person name="Good N.M."/>
            <person name="Hall R."/>
            <person name="Bringel F."/>
            <person name="Lajus A."/>
            <person name="Medigue C."/>
            <person name="Smalley N.E."/>
            <person name="Beck D."/>
            <person name="Bumgarner R."/>
            <person name="Vuilleumier S."/>
            <person name="Kalyuzhnaya M.G."/>
        </authorList>
    </citation>
    <scope>NUCLEOTIDE SEQUENCE [LARGE SCALE GENOMIC DNA]</scope>
    <source>
        <strain evidence="11">ATCC BAA-1314 / JCM 13912 / FAM5</strain>
    </source>
</reference>
<dbReference type="STRING" id="1000565.METUNv1_00496"/>
<feature type="transmembrane region" description="Helical" evidence="8">
    <location>
        <begin position="743"/>
        <end position="761"/>
    </location>
</feature>
<evidence type="ECO:0000256" key="2">
    <source>
        <dbReference type="ARBA" id="ARBA00022692"/>
    </source>
</evidence>
<keyword evidence="11" id="KW-1185">Reference proteome</keyword>